<gene>
    <name evidence="10" type="ORF">J2S06_002461</name>
</gene>
<evidence type="ECO:0000256" key="4">
    <source>
        <dbReference type="ARBA" id="ARBA00022777"/>
    </source>
</evidence>
<dbReference type="EC" id="2.7.1.144" evidence="7"/>
<keyword evidence="5 7" id="KW-0067">ATP-binding</keyword>
<dbReference type="InterPro" id="IPR017583">
    <property type="entry name" value="Tagatose/fructose_Pkinase"/>
</dbReference>
<evidence type="ECO:0000313" key="10">
    <source>
        <dbReference type="EMBL" id="MDQ0163381.1"/>
    </source>
</evidence>
<keyword evidence="3 7" id="KW-0547">Nucleotide-binding</keyword>
<evidence type="ECO:0000256" key="8">
    <source>
        <dbReference type="RuleBase" id="RU369061"/>
    </source>
</evidence>
<dbReference type="PROSITE" id="PS00584">
    <property type="entry name" value="PFKB_KINASES_2"/>
    <property type="match status" value="1"/>
</dbReference>
<evidence type="ECO:0000256" key="7">
    <source>
        <dbReference type="PIRNR" id="PIRNR000535"/>
    </source>
</evidence>
<dbReference type="NCBIfam" id="TIGR03168">
    <property type="entry name" value="1-PFK"/>
    <property type="match status" value="1"/>
</dbReference>
<dbReference type="InterPro" id="IPR002173">
    <property type="entry name" value="Carboh/pur_kinase_PfkB_CS"/>
</dbReference>
<proteinExistence type="inferred from homology"/>
<evidence type="ECO:0000256" key="3">
    <source>
        <dbReference type="ARBA" id="ARBA00022741"/>
    </source>
</evidence>
<dbReference type="InterPro" id="IPR022463">
    <property type="entry name" value="1-PFruKinase"/>
</dbReference>
<comment type="function">
    <text evidence="8">Catalyzes the ATP-dependent phosphorylation of fructose-l-phosphate to fructose-l,6-bisphosphate.</text>
</comment>
<comment type="similarity">
    <text evidence="7">Belongs to the carbohydrate kinase PfkB family. LacC subfamily.</text>
</comment>
<evidence type="ECO:0000313" key="11">
    <source>
        <dbReference type="Proteomes" id="UP001225646"/>
    </source>
</evidence>
<evidence type="ECO:0000256" key="6">
    <source>
        <dbReference type="ARBA" id="ARBA00047745"/>
    </source>
</evidence>
<evidence type="ECO:0000256" key="2">
    <source>
        <dbReference type="ARBA" id="ARBA00022679"/>
    </source>
</evidence>
<keyword evidence="4 8" id="KW-0418">Kinase</keyword>
<comment type="similarity">
    <text evidence="1">Belongs to the carbohydrate kinase pfkB family.</text>
</comment>
<comment type="pathway">
    <text evidence="7">Carbohydrate metabolism; D-tagatose 6-phosphate degradation; D-glyceraldehyde 3-phosphate and glycerone phosphate from D-tagatose 6-phosphate: step 1/2.</text>
</comment>
<reference evidence="10 11" key="1">
    <citation type="submission" date="2023-07" db="EMBL/GenBank/DDBJ databases">
        <title>Genomic Encyclopedia of Type Strains, Phase IV (KMG-IV): sequencing the most valuable type-strain genomes for metagenomic binning, comparative biology and taxonomic classification.</title>
        <authorList>
            <person name="Goeker M."/>
        </authorList>
    </citation>
    <scope>NUCLEOTIDE SEQUENCE [LARGE SCALE GENOMIC DNA]</scope>
    <source>
        <strain evidence="10 11">DSM 19092</strain>
    </source>
</reference>
<protein>
    <recommendedName>
        <fullName evidence="7">Tagatose-6-phosphate kinase</fullName>
        <ecNumber evidence="7">2.7.1.144</ecNumber>
    </recommendedName>
</protein>
<dbReference type="Gene3D" id="3.40.1190.20">
    <property type="match status" value="1"/>
</dbReference>
<keyword evidence="7" id="KW-0423">Lactose metabolism</keyword>
<dbReference type="PIRSF" id="PIRSF000535">
    <property type="entry name" value="1PFK/6PFK/LacC"/>
    <property type="match status" value="1"/>
</dbReference>
<keyword evidence="2 7" id="KW-0808">Transferase</keyword>
<evidence type="ECO:0000256" key="1">
    <source>
        <dbReference type="ARBA" id="ARBA00005380"/>
    </source>
</evidence>
<comment type="catalytic activity">
    <reaction evidence="6 8">
        <text>beta-D-fructose 1-phosphate + ATP = beta-D-fructose 1,6-bisphosphate + ADP + H(+)</text>
        <dbReference type="Rhea" id="RHEA:14213"/>
        <dbReference type="ChEBI" id="CHEBI:15378"/>
        <dbReference type="ChEBI" id="CHEBI:30616"/>
        <dbReference type="ChEBI" id="CHEBI:32966"/>
        <dbReference type="ChEBI" id="CHEBI:138881"/>
        <dbReference type="ChEBI" id="CHEBI:456216"/>
        <dbReference type="EC" id="2.7.1.56"/>
    </reaction>
</comment>
<dbReference type="GO" id="GO:0008662">
    <property type="term" value="F:1-phosphofructokinase activity"/>
    <property type="evidence" value="ECO:0007669"/>
    <property type="project" value="UniProtKB-EC"/>
</dbReference>
<dbReference type="CDD" id="cd01164">
    <property type="entry name" value="FruK_PfkB_like"/>
    <property type="match status" value="1"/>
</dbReference>
<feature type="domain" description="Carbohydrate kinase PfkB" evidence="9">
    <location>
        <begin position="6"/>
        <end position="281"/>
    </location>
</feature>
<dbReference type="RefSeq" id="WP_419152502.1">
    <property type="nucleotide sequence ID" value="NZ_JAUSTR010000014.1"/>
</dbReference>
<dbReference type="InterPro" id="IPR011611">
    <property type="entry name" value="PfkB_dom"/>
</dbReference>
<dbReference type="InterPro" id="IPR029056">
    <property type="entry name" value="Ribokinase-like"/>
</dbReference>
<evidence type="ECO:0000256" key="5">
    <source>
        <dbReference type="ARBA" id="ARBA00022840"/>
    </source>
</evidence>
<evidence type="ECO:0000259" key="9">
    <source>
        <dbReference type="Pfam" id="PF00294"/>
    </source>
</evidence>
<dbReference type="Pfam" id="PF00294">
    <property type="entry name" value="PfkB"/>
    <property type="match status" value="1"/>
</dbReference>
<comment type="catalytic activity">
    <reaction evidence="7">
        <text>D-tagatofuranose 6-phosphate + ATP = D-tagatofuranose 1,6-bisphosphate + ADP + H(+)</text>
        <dbReference type="Rhea" id="RHEA:12420"/>
        <dbReference type="ChEBI" id="CHEBI:15378"/>
        <dbReference type="ChEBI" id="CHEBI:30616"/>
        <dbReference type="ChEBI" id="CHEBI:58694"/>
        <dbReference type="ChEBI" id="CHEBI:58695"/>
        <dbReference type="ChEBI" id="CHEBI:456216"/>
        <dbReference type="EC" id="2.7.1.144"/>
    </reaction>
</comment>
<organism evidence="10 11">
    <name type="scientific">Aeribacillus alveayuensis</name>
    <dbReference type="NCBI Taxonomy" id="279215"/>
    <lineage>
        <taxon>Bacteria</taxon>
        <taxon>Bacillati</taxon>
        <taxon>Bacillota</taxon>
        <taxon>Bacilli</taxon>
        <taxon>Bacillales</taxon>
        <taxon>Bacillaceae</taxon>
        <taxon>Aeribacillus</taxon>
    </lineage>
</organism>
<sequence>MIYTVTLNPSVDYIVEAVPFQLGQLNRMKNEAKFPGGKGINVSRVLNRLQVETCALGFIGGFTGQYVETFLKNEGIQTNFVNVKGDTRINIKLKTGVETEINGLGPAISDEEVEQLLQKINNLTPNDMLVIAGSVPKSLPKSLYEQIASTCREKEVKFVVDVSGDLIHSILPYHPFLIKPNHHELGEWFNCTIESMEEASYYGKKLVAKGAENVIVSMADQGALFINKKMTLYASAPKGKVLNSVGAGDSVVAGFIAKYIQTYDVQKAFQFGIASGSATAFSLELCQKQEVEALLPEVNIQVFDRGGKL</sequence>
<dbReference type="PANTHER" id="PTHR46566">
    <property type="entry name" value="1-PHOSPHOFRUCTOKINASE-RELATED"/>
    <property type="match status" value="1"/>
</dbReference>
<dbReference type="NCBIfam" id="TIGR03828">
    <property type="entry name" value="pfkB"/>
    <property type="match status" value="1"/>
</dbReference>
<dbReference type="PANTHER" id="PTHR46566:SF1">
    <property type="entry name" value="1-PHOSPHOFRUCTOKINASE"/>
    <property type="match status" value="1"/>
</dbReference>
<accession>A0ABT9VQY1</accession>
<dbReference type="SUPFAM" id="SSF53613">
    <property type="entry name" value="Ribokinase-like"/>
    <property type="match status" value="1"/>
</dbReference>
<comment type="caution">
    <text evidence="10">The sequence shown here is derived from an EMBL/GenBank/DDBJ whole genome shotgun (WGS) entry which is preliminary data.</text>
</comment>
<dbReference type="EMBL" id="JAUSTR010000014">
    <property type="protein sequence ID" value="MDQ0163381.1"/>
    <property type="molecule type" value="Genomic_DNA"/>
</dbReference>
<keyword evidence="11" id="KW-1185">Reference proteome</keyword>
<dbReference type="Proteomes" id="UP001225646">
    <property type="component" value="Unassembled WGS sequence"/>
</dbReference>
<name>A0ABT9VQY1_9BACI</name>